<dbReference type="KEGG" id="mmab:HQ865_21325"/>
<sequence>MTIAALREHIHKAVDNADEKILESVYALLEDQGAEPYEWSEDEEFVAELNERVRRAEEGIDRTYSLDEIKTSFERWEKEHSGSTGK</sequence>
<dbReference type="Proteomes" id="UP000505355">
    <property type="component" value="Chromosome"/>
</dbReference>
<reference evidence="1 2" key="1">
    <citation type="submission" date="2020-05" db="EMBL/GenBank/DDBJ databases">
        <title>Mucilaginibacter mali sp. nov.</title>
        <authorList>
            <person name="Kim H.S."/>
            <person name="Lee K.C."/>
            <person name="Suh M.K."/>
            <person name="Kim J.-S."/>
            <person name="Han K.-I."/>
            <person name="Eom M.K."/>
            <person name="Shin Y.K."/>
            <person name="Lee J.-S."/>
        </authorList>
    </citation>
    <scope>NUCLEOTIDE SEQUENCE [LARGE SCALE GENOMIC DNA]</scope>
    <source>
        <strain evidence="1 2">G2-14</strain>
    </source>
</reference>
<accession>A0A7D4TXA2</accession>
<protein>
    <recommendedName>
        <fullName evidence="3">Addiction module component</fullName>
    </recommendedName>
</protein>
<organism evidence="1 2">
    <name type="scientific">Mucilaginibacter mali</name>
    <dbReference type="NCBI Taxonomy" id="2740462"/>
    <lineage>
        <taxon>Bacteria</taxon>
        <taxon>Pseudomonadati</taxon>
        <taxon>Bacteroidota</taxon>
        <taxon>Sphingobacteriia</taxon>
        <taxon>Sphingobacteriales</taxon>
        <taxon>Sphingobacteriaceae</taxon>
        <taxon>Mucilaginibacter</taxon>
    </lineage>
</organism>
<evidence type="ECO:0000313" key="1">
    <source>
        <dbReference type="EMBL" id="QKJ32195.1"/>
    </source>
</evidence>
<dbReference type="AlphaFoldDB" id="A0A7D4TXA2"/>
<gene>
    <name evidence="1" type="ORF">HQ865_21325</name>
</gene>
<evidence type="ECO:0000313" key="2">
    <source>
        <dbReference type="Proteomes" id="UP000505355"/>
    </source>
</evidence>
<keyword evidence="2" id="KW-1185">Reference proteome</keyword>
<dbReference type="RefSeq" id="WP_173416846.1">
    <property type="nucleotide sequence ID" value="NZ_CP054139.1"/>
</dbReference>
<proteinExistence type="predicted"/>
<evidence type="ECO:0008006" key="3">
    <source>
        <dbReference type="Google" id="ProtNLM"/>
    </source>
</evidence>
<dbReference type="EMBL" id="CP054139">
    <property type="protein sequence ID" value="QKJ32195.1"/>
    <property type="molecule type" value="Genomic_DNA"/>
</dbReference>
<name>A0A7D4TXA2_9SPHI</name>